<dbReference type="Pfam" id="PF13145">
    <property type="entry name" value="Rotamase_2"/>
    <property type="match status" value="1"/>
</dbReference>
<sequence>MKKNTFAASLLALTTFTAGWAIAAAPQIAENRIAQQVKTLQQQAAAQPGEPAPNAEQLRQYAVKQLQIDEVLKAAALRAGLDKNPDIQARLANLEAEFYAQAYAQHLADQVSVSDAEARQLYAAMTQQIQLQHIQFASQAEADAAIESLRKGLSFEQLMARQTNGSSEANWLSLQQLPPPIADTVRGMTRGQIQPLPLGNGSILLLKISATRPMEDAPPFEQLKPRLIEQLQRQQAQQTILKLLQENSIDPN</sequence>
<dbReference type="SUPFAM" id="SSF54534">
    <property type="entry name" value="FKBP-like"/>
    <property type="match status" value="1"/>
</dbReference>
<keyword evidence="4 7" id="KW-0732">Signal</keyword>
<dbReference type="GO" id="GO:0016853">
    <property type="term" value="F:isomerase activity"/>
    <property type="evidence" value="ECO:0007669"/>
    <property type="project" value="UniProtKB-KW"/>
</dbReference>
<dbReference type="EC" id="5.2.1.8" evidence="3"/>
<dbReference type="Proteomes" id="UP000768471">
    <property type="component" value="Unassembled WGS sequence"/>
</dbReference>
<feature type="domain" description="PpiC" evidence="8">
    <location>
        <begin position="113"/>
        <end position="225"/>
    </location>
</feature>
<reference evidence="9 10" key="1">
    <citation type="submission" date="2020-09" db="EMBL/GenBank/DDBJ databases">
        <title>Eikenella S3660 sp. nov., isolated from a throat swab.</title>
        <authorList>
            <person name="Buhl M."/>
        </authorList>
    </citation>
    <scope>NUCLEOTIDE SEQUENCE [LARGE SCALE GENOMIC DNA]</scope>
    <source>
        <strain evidence="9 10">S3360</strain>
    </source>
</reference>
<keyword evidence="5" id="KW-0697">Rotamase</keyword>
<feature type="chain" id="PRO_5046308392" description="peptidylprolyl isomerase" evidence="7">
    <location>
        <begin position="24"/>
        <end position="252"/>
    </location>
</feature>
<proteinExistence type="inferred from homology"/>
<feature type="signal peptide" evidence="7">
    <location>
        <begin position="1"/>
        <end position="23"/>
    </location>
</feature>
<evidence type="ECO:0000313" key="10">
    <source>
        <dbReference type="Proteomes" id="UP000768471"/>
    </source>
</evidence>
<dbReference type="InterPro" id="IPR027304">
    <property type="entry name" value="Trigger_fact/SurA_dom_sf"/>
</dbReference>
<evidence type="ECO:0000256" key="1">
    <source>
        <dbReference type="ARBA" id="ARBA00000971"/>
    </source>
</evidence>
<comment type="catalytic activity">
    <reaction evidence="1">
        <text>[protein]-peptidylproline (omega=180) = [protein]-peptidylproline (omega=0)</text>
        <dbReference type="Rhea" id="RHEA:16237"/>
        <dbReference type="Rhea" id="RHEA-COMP:10747"/>
        <dbReference type="Rhea" id="RHEA-COMP:10748"/>
        <dbReference type="ChEBI" id="CHEBI:83833"/>
        <dbReference type="ChEBI" id="CHEBI:83834"/>
        <dbReference type="EC" id="5.2.1.8"/>
    </reaction>
</comment>
<comment type="caution">
    <text evidence="9">The sequence shown here is derived from an EMBL/GenBank/DDBJ whole genome shotgun (WGS) entry which is preliminary data.</text>
</comment>
<dbReference type="SUPFAM" id="SSF109998">
    <property type="entry name" value="Triger factor/SurA peptide-binding domain-like"/>
    <property type="match status" value="1"/>
</dbReference>
<dbReference type="InterPro" id="IPR050245">
    <property type="entry name" value="PrsA_foldase"/>
</dbReference>
<dbReference type="PANTHER" id="PTHR47245">
    <property type="entry name" value="PEPTIDYLPROLYL ISOMERASE"/>
    <property type="match status" value="1"/>
</dbReference>
<keyword evidence="10" id="KW-1185">Reference proteome</keyword>
<evidence type="ECO:0000256" key="3">
    <source>
        <dbReference type="ARBA" id="ARBA00013194"/>
    </source>
</evidence>
<dbReference type="InterPro" id="IPR046357">
    <property type="entry name" value="PPIase_dom_sf"/>
</dbReference>
<dbReference type="RefSeq" id="WP_197903496.1">
    <property type="nucleotide sequence ID" value="NZ_JACSGR010000006.1"/>
</dbReference>
<organism evidence="9 10">
    <name type="scientific">Eikenella glucosivorans</name>
    <dbReference type="NCBI Taxonomy" id="2766967"/>
    <lineage>
        <taxon>Bacteria</taxon>
        <taxon>Pseudomonadati</taxon>
        <taxon>Pseudomonadota</taxon>
        <taxon>Betaproteobacteria</taxon>
        <taxon>Neisseriales</taxon>
        <taxon>Neisseriaceae</taxon>
        <taxon>Eikenella</taxon>
    </lineage>
</organism>
<name>A0ABS0NBJ1_9NEIS</name>
<evidence type="ECO:0000256" key="4">
    <source>
        <dbReference type="ARBA" id="ARBA00022729"/>
    </source>
</evidence>
<dbReference type="EMBL" id="JACSGR010000006">
    <property type="protein sequence ID" value="MBH5329658.1"/>
    <property type="molecule type" value="Genomic_DNA"/>
</dbReference>
<comment type="similarity">
    <text evidence="2">Belongs to the PpiC/parvulin rotamase family.</text>
</comment>
<evidence type="ECO:0000256" key="2">
    <source>
        <dbReference type="ARBA" id="ARBA00007656"/>
    </source>
</evidence>
<gene>
    <name evidence="9" type="ORF">H9Q10_08260</name>
</gene>
<evidence type="ECO:0000256" key="6">
    <source>
        <dbReference type="ARBA" id="ARBA00023235"/>
    </source>
</evidence>
<evidence type="ECO:0000313" key="9">
    <source>
        <dbReference type="EMBL" id="MBH5329658.1"/>
    </source>
</evidence>
<protein>
    <recommendedName>
        <fullName evidence="3">peptidylprolyl isomerase</fullName>
        <ecNumber evidence="3">5.2.1.8</ecNumber>
    </recommendedName>
</protein>
<dbReference type="InterPro" id="IPR000297">
    <property type="entry name" value="PPIase_PpiC"/>
</dbReference>
<dbReference type="PANTHER" id="PTHR47245:SF1">
    <property type="entry name" value="FOLDASE PROTEIN PRSA"/>
    <property type="match status" value="1"/>
</dbReference>
<evidence type="ECO:0000256" key="5">
    <source>
        <dbReference type="ARBA" id="ARBA00023110"/>
    </source>
</evidence>
<keyword evidence="6 9" id="KW-0413">Isomerase</keyword>
<accession>A0ABS0NBJ1</accession>
<evidence type="ECO:0000256" key="7">
    <source>
        <dbReference type="SAM" id="SignalP"/>
    </source>
</evidence>
<evidence type="ECO:0000259" key="8">
    <source>
        <dbReference type="Pfam" id="PF13145"/>
    </source>
</evidence>
<dbReference type="Gene3D" id="3.10.50.40">
    <property type="match status" value="1"/>
</dbReference>